<dbReference type="AlphaFoldDB" id="A0A4R6ZRL2"/>
<dbReference type="Proteomes" id="UP000295558">
    <property type="component" value="Unassembled WGS sequence"/>
</dbReference>
<evidence type="ECO:0000313" key="1">
    <source>
        <dbReference type="EMBL" id="TDR55158.1"/>
    </source>
</evidence>
<name>A0A4R6ZRL2_9LIST</name>
<gene>
    <name evidence="1" type="ORF">DFP96_10187</name>
</gene>
<dbReference type="RefSeq" id="WP_036072780.1">
    <property type="nucleotide sequence ID" value="NZ_JAASUO010000001.1"/>
</dbReference>
<dbReference type="EMBL" id="SNZK01000001">
    <property type="protein sequence ID" value="TDR55158.1"/>
    <property type="molecule type" value="Genomic_DNA"/>
</dbReference>
<accession>A0A4R6ZRL2</accession>
<sequence>MTQTSQLTLTARNNHITVENQSGQYFQLAGELVRGGFIADPASVKNWNKSGATQPIRQPEKDEIMTQIMKQTINSPFKILFQEPEI</sequence>
<organism evidence="1 2">
    <name type="scientific">Listeria rocourtiae</name>
    <dbReference type="NCBI Taxonomy" id="647910"/>
    <lineage>
        <taxon>Bacteria</taxon>
        <taxon>Bacillati</taxon>
        <taxon>Bacillota</taxon>
        <taxon>Bacilli</taxon>
        <taxon>Bacillales</taxon>
        <taxon>Listeriaceae</taxon>
        <taxon>Listeria</taxon>
    </lineage>
</organism>
<comment type="caution">
    <text evidence="1">The sequence shown here is derived from an EMBL/GenBank/DDBJ whole genome shotgun (WGS) entry which is preliminary data.</text>
</comment>
<evidence type="ECO:0000313" key="2">
    <source>
        <dbReference type="Proteomes" id="UP000295558"/>
    </source>
</evidence>
<keyword evidence="2" id="KW-1185">Reference proteome</keyword>
<proteinExistence type="predicted"/>
<dbReference type="STRING" id="1265846.PROCOU_13678"/>
<protein>
    <submittedName>
        <fullName evidence="1">Uncharacterized protein</fullName>
    </submittedName>
</protein>
<reference evidence="1 2" key="1">
    <citation type="submission" date="2019-03" db="EMBL/GenBank/DDBJ databases">
        <title>Genomic Encyclopedia of Type Strains, Phase III (KMG-III): the genomes of soil and plant-associated and newly described type strains.</title>
        <authorList>
            <person name="Whitman W."/>
        </authorList>
    </citation>
    <scope>NUCLEOTIDE SEQUENCE [LARGE SCALE GENOMIC DNA]</scope>
    <source>
        <strain evidence="1 2">CECT 7972</strain>
    </source>
</reference>